<organism evidence="1 2">
    <name type="scientific">Phytopseudomonas argentinensis</name>
    <dbReference type="NCBI Taxonomy" id="289370"/>
    <lineage>
        <taxon>Bacteria</taxon>
        <taxon>Pseudomonadati</taxon>
        <taxon>Pseudomonadota</taxon>
        <taxon>Gammaproteobacteria</taxon>
        <taxon>Pseudomonadales</taxon>
        <taxon>Pseudomonadaceae</taxon>
        <taxon>Phytopseudomonas</taxon>
    </lineage>
</organism>
<proteinExistence type="predicted"/>
<dbReference type="AlphaFoldDB" id="A0A1I3KBQ8"/>
<name>A0A1I3KBQ8_9GAMM</name>
<dbReference type="OrthoDB" id="6993308at2"/>
<reference evidence="2" key="1">
    <citation type="submission" date="2016-10" db="EMBL/GenBank/DDBJ databases">
        <authorList>
            <person name="Varghese N."/>
            <person name="Submissions S."/>
        </authorList>
    </citation>
    <scope>NUCLEOTIDE SEQUENCE [LARGE SCALE GENOMIC DNA]</scope>
    <source>
        <strain evidence="2">LMG 22563</strain>
    </source>
</reference>
<evidence type="ECO:0000313" key="1">
    <source>
        <dbReference type="EMBL" id="SFI69922.1"/>
    </source>
</evidence>
<protein>
    <submittedName>
        <fullName evidence="1">Uncharacterized protein</fullName>
    </submittedName>
</protein>
<dbReference type="EMBL" id="FORC01000002">
    <property type="protein sequence ID" value="SFI69922.1"/>
    <property type="molecule type" value="Genomic_DNA"/>
</dbReference>
<gene>
    <name evidence="1" type="ORF">SAMN05216602_2406</name>
</gene>
<sequence length="73" mass="7941">MHLSDHPTQNLSADILKCLPVGMAPRLEALVAAQNSTITDEIIRAIEAHLCKQSKANILAIAREANVLIQREA</sequence>
<dbReference type="Proteomes" id="UP000183018">
    <property type="component" value="Unassembled WGS sequence"/>
</dbReference>
<keyword evidence="2" id="KW-1185">Reference proteome</keyword>
<accession>A0A1I3KBQ8</accession>
<dbReference type="RefSeq" id="WP_074883669.1">
    <property type="nucleotide sequence ID" value="NZ_FORC01000002.1"/>
</dbReference>
<evidence type="ECO:0000313" key="2">
    <source>
        <dbReference type="Proteomes" id="UP000183018"/>
    </source>
</evidence>